<reference evidence="3" key="1">
    <citation type="submission" date="2022-06" db="EMBL/GenBank/DDBJ databases">
        <authorList>
            <person name="Berger JAMES D."/>
            <person name="Berger JAMES D."/>
        </authorList>
    </citation>
    <scope>NUCLEOTIDE SEQUENCE [LARGE SCALE GENOMIC DNA]</scope>
</reference>
<evidence type="ECO:0000256" key="1">
    <source>
        <dbReference type="SAM" id="MobiDB-lite"/>
    </source>
</evidence>
<feature type="domain" description="SOWAHA-C winged helix-turn-helix" evidence="2">
    <location>
        <begin position="5"/>
        <end position="71"/>
    </location>
</feature>
<feature type="compositionally biased region" description="Polar residues" evidence="1">
    <location>
        <begin position="108"/>
        <end position="119"/>
    </location>
</feature>
<feature type="region of interest" description="Disordered" evidence="1">
    <location>
        <begin position="88"/>
        <end position="119"/>
    </location>
</feature>
<dbReference type="WBParaSite" id="TREG1_300.1">
    <property type="protein sequence ID" value="TREG1_300.1"/>
    <property type="gene ID" value="TREG1_300"/>
</dbReference>
<evidence type="ECO:0000313" key="3">
    <source>
        <dbReference type="Proteomes" id="UP000050795"/>
    </source>
</evidence>
<dbReference type="InterPro" id="IPR058889">
    <property type="entry name" value="WHD_SOWAHA-C"/>
</dbReference>
<feature type="compositionally biased region" description="Polar residues" evidence="1">
    <location>
        <begin position="88"/>
        <end position="98"/>
    </location>
</feature>
<reference evidence="4" key="2">
    <citation type="submission" date="2023-11" db="UniProtKB">
        <authorList>
            <consortium name="WormBaseParasite"/>
        </authorList>
    </citation>
    <scope>IDENTIFICATION</scope>
</reference>
<dbReference type="Pfam" id="PF25877">
    <property type="entry name" value="WHD_SOWAH"/>
    <property type="match status" value="1"/>
</dbReference>
<keyword evidence="3" id="KW-1185">Reference proteome</keyword>
<evidence type="ECO:0000259" key="2">
    <source>
        <dbReference type="Pfam" id="PF25877"/>
    </source>
</evidence>
<dbReference type="AlphaFoldDB" id="A0AA85JLF8"/>
<accession>A0AA85JLF8</accession>
<dbReference type="Proteomes" id="UP000050795">
    <property type="component" value="Unassembled WGS sequence"/>
</dbReference>
<sequence>MDSRSKLVQAFKDYGGSVSSEQLLKFIKEDSELSQEPRSCIKKIVASIAVIEYDSDQKRYLVLKDLVRDKENLVCNSTQTSTSQVVGRQRCEVSSESSRPQERALIQHTANCRGSNTEL</sequence>
<organism evidence="3 4">
    <name type="scientific">Trichobilharzia regenti</name>
    <name type="common">Nasal bird schistosome</name>
    <dbReference type="NCBI Taxonomy" id="157069"/>
    <lineage>
        <taxon>Eukaryota</taxon>
        <taxon>Metazoa</taxon>
        <taxon>Spiralia</taxon>
        <taxon>Lophotrochozoa</taxon>
        <taxon>Platyhelminthes</taxon>
        <taxon>Trematoda</taxon>
        <taxon>Digenea</taxon>
        <taxon>Strigeidida</taxon>
        <taxon>Schistosomatoidea</taxon>
        <taxon>Schistosomatidae</taxon>
        <taxon>Trichobilharzia</taxon>
    </lineage>
</organism>
<name>A0AA85JLF8_TRIRE</name>
<protein>
    <recommendedName>
        <fullName evidence="2">SOWAHA-C winged helix-turn-helix domain-containing protein</fullName>
    </recommendedName>
</protein>
<proteinExistence type="predicted"/>
<evidence type="ECO:0000313" key="4">
    <source>
        <dbReference type="WBParaSite" id="TREG1_300.1"/>
    </source>
</evidence>